<comment type="caution">
    <text evidence="4">The sequence shown here is derived from an EMBL/GenBank/DDBJ whole genome shotgun (WGS) entry which is preliminary data.</text>
</comment>
<keyword evidence="2" id="KW-0175">Coiled coil</keyword>
<dbReference type="InterPro" id="IPR011990">
    <property type="entry name" value="TPR-like_helical_dom_sf"/>
</dbReference>
<evidence type="ECO:0000313" key="5">
    <source>
        <dbReference type="Proteomes" id="UP000599179"/>
    </source>
</evidence>
<feature type="repeat" description="TPR" evidence="1">
    <location>
        <begin position="293"/>
        <end position="326"/>
    </location>
</feature>
<dbReference type="PROSITE" id="PS50005">
    <property type="entry name" value="TPR"/>
    <property type="match status" value="2"/>
</dbReference>
<dbReference type="Pfam" id="PF13424">
    <property type="entry name" value="TPR_12"/>
    <property type="match status" value="1"/>
</dbReference>
<name>A0ABQ1SH94_9FLAO</name>
<dbReference type="PROSITE" id="PS50293">
    <property type="entry name" value="TPR_REGION"/>
    <property type="match status" value="1"/>
</dbReference>
<dbReference type="SMART" id="SM00028">
    <property type="entry name" value="TPR"/>
    <property type="match status" value="2"/>
</dbReference>
<evidence type="ECO:0000256" key="3">
    <source>
        <dbReference type="SAM" id="SignalP"/>
    </source>
</evidence>
<feature type="chain" id="PRO_5046339582" description="Tetratricopeptide repeat-containing protein" evidence="3">
    <location>
        <begin position="22"/>
        <end position="456"/>
    </location>
</feature>
<evidence type="ECO:0000256" key="2">
    <source>
        <dbReference type="SAM" id="Coils"/>
    </source>
</evidence>
<gene>
    <name evidence="4" type="ORF">GCM10010832_13030</name>
</gene>
<evidence type="ECO:0000256" key="1">
    <source>
        <dbReference type="PROSITE-ProRule" id="PRU00339"/>
    </source>
</evidence>
<accession>A0ABQ1SH94</accession>
<dbReference type="RefSeq" id="WP_188458303.1">
    <property type="nucleotide sequence ID" value="NZ_BMGM01000005.1"/>
</dbReference>
<dbReference type="Proteomes" id="UP000599179">
    <property type="component" value="Unassembled WGS sequence"/>
</dbReference>
<keyword evidence="1" id="KW-0802">TPR repeat</keyword>
<organism evidence="4 5">
    <name type="scientific">Psychroflexus planctonicus</name>
    <dbReference type="NCBI Taxonomy" id="1526575"/>
    <lineage>
        <taxon>Bacteria</taxon>
        <taxon>Pseudomonadati</taxon>
        <taxon>Bacteroidota</taxon>
        <taxon>Flavobacteriia</taxon>
        <taxon>Flavobacteriales</taxon>
        <taxon>Flavobacteriaceae</taxon>
        <taxon>Psychroflexus</taxon>
    </lineage>
</organism>
<sequence length="456" mass="52141">MKLKVIFSVALIYFGFTSVNAQDCSRSLSFFAESAKVKNYDEAMKHYNDLINNCADTSRAIYQRGAIMFKDLLKSETDPEKKKDIALKLIENNNLRLQYFPEKSDIGSLKAENAMVMYETEIGTVEEQFSLFDEAWTEDQENFTNPKAIYEYFLLTINLLDNEKMSLQDAFQKYDEVLAHLEMLENNQAVVAAPLIERQEDQEKLSKKEERLLRNAELRLQNYDKIRGAVNGLIGTRADCENLIPLFETDFEENKNDIEWLKGAASRLFSKECTDSNLFVKLVEQQHTLEPSAKSALYIGRLAERKGDLNKALEYYKQSAELETKAADKAKVYYNIANSYKAKNSYSNARTYYRKALEFQPSMGRAYLKIADMYAESANNCGETVFEKQAVYWLAADYADRAGRVSPALKENAKQTAESYRGRAPQTKAIFSEGMQGKKISFNSCWIGESVMVPNI</sequence>
<feature type="signal peptide" evidence="3">
    <location>
        <begin position="1"/>
        <end position="21"/>
    </location>
</feature>
<evidence type="ECO:0008006" key="6">
    <source>
        <dbReference type="Google" id="ProtNLM"/>
    </source>
</evidence>
<feature type="repeat" description="TPR" evidence="1">
    <location>
        <begin position="330"/>
        <end position="363"/>
    </location>
</feature>
<feature type="coiled-coil region" evidence="2">
    <location>
        <begin position="167"/>
        <end position="226"/>
    </location>
</feature>
<dbReference type="SUPFAM" id="SSF48452">
    <property type="entry name" value="TPR-like"/>
    <property type="match status" value="1"/>
</dbReference>
<dbReference type="InterPro" id="IPR019734">
    <property type="entry name" value="TPR_rpt"/>
</dbReference>
<keyword evidence="3" id="KW-0732">Signal</keyword>
<dbReference type="EMBL" id="BMGM01000005">
    <property type="protein sequence ID" value="GGE34238.1"/>
    <property type="molecule type" value="Genomic_DNA"/>
</dbReference>
<protein>
    <recommendedName>
        <fullName evidence="6">Tetratricopeptide repeat-containing protein</fullName>
    </recommendedName>
</protein>
<proteinExistence type="predicted"/>
<reference evidence="5" key="1">
    <citation type="journal article" date="2019" name="Int. J. Syst. Evol. Microbiol.">
        <title>The Global Catalogue of Microorganisms (GCM) 10K type strain sequencing project: providing services to taxonomists for standard genome sequencing and annotation.</title>
        <authorList>
            <consortium name="The Broad Institute Genomics Platform"/>
            <consortium name="The Broad Institute Genome Sequencing Center for Infectious Disease"/>
            <person name="Wu L."/>
            <person name="Ma J."/>
        </authorList>
    </citation>
    <scope>NUCLEOTIDE SEQUENCE [LARGE SCALE GENOMIC DNA]</scope>
    <source>
        <strain evidence="5">CGMCC 1.12931</strain>
    </source>
</reference>
<dbReference type="Gene3D" id="1.25.40.10">
    <property type="entry name" value="Tetratricopeptide repeat domain"/>
    <property type="match status" value="1"/>
</dbReference>
<evidence type="ECO:0000313" key="4">
    <source>
        <dbReference type="EMBL" id="GGE34238.1"/>
    </source>
</evidence>
<keyword evidence="5" id="KW-1185">Reference proteome</keyword>